<comment type="caution">
    <text evidence="7">The sequence shown here is derived from an EMBL/GenBank/DDBJ whole genome shotgun (WGS) entry which is preliminary data.</text>
</comment>
<evidence type="ECO:0000313" key="7">
    <source>
        <dbReference type="EMBL" id="GMH79977.1"/>
    </source>
</evidence>
<dbReference type="PANTHER" id="PTHR45931">
    <property type="entry name" value="SI:CH211-59O9.10"/>
    <property type="match status" value="1"/>
</dbReference>
<evidence type="ECO:0000256" key="1">
    <source>
        <dbReference type="ARBA" id="ARBA00022723"/>
    </source>
</evidence>
<dbReference type="InterPro" id="IPR051834">
    <property type="entry name" value="RING_finger_E3_ligase"/>
</dbReference>
<dbReference type="GO" id="GO:0008270">
    <property type="term" value="F:zinc ion binding"/>
    <property type="evidence" value="ECO:0007669"/>
    <property type="project" value="UniProtKB-KW"/>
</dbReference>
<dbReference type="SMART" id="SM00184">
    <property type="entry name" value="RING"/>
    <property type="match status" value="1"/>
</dbReference>
<dbReference type="Gene3D" id="3.30.40.10">
    <property type="entry name" value="Zinc/RING finger domain, C3HC4 (zinc finger)"/>
    <property type="match status" value="1"/>
</dbReference>
<evidence type="ECO:0000313" key="8">
    <source>
        <dbReference type="Proteomes" id="UP001162640"/>
    </source>
</evidence>
<dbReference type="Pfam" id="PF13639">
    <property type="entry name" value="zf-RING_2"/>
    <property type="match status" value="1"/>
</dbReference>
<accession>A0A9W7AX73</accession>
<dbReference type="PROSITE" id="PS50089">
    <property type="entry name" value="ZF_RING_2"/>
    <property type="match status" value="1"/>
</dbReference>
<protein>
    <recommendedName>
        <fullName evidence="6">RING-type domain-containing protein</fullName>
    </recommendedName>
</protein>
<dbReference type="GO" id="GO:0005634">
    <property type="term" value="C:nucleus"/>
    <property type="evidence" value="ECO:0007669"/>
    <property type="project" value="TreeGrafter"/>
</dbReference>
<dbReference type="AlphaFoldDB" id="A0A9W7AX73"/>
<dbReference type="InterPro" id="IPR001841">
    <property type="entry name" value="Znf_RING"/>
</dbReference>
<dbReference type="Proteomes" id="UP001162640">
    <property type="component" value="Unassembled WGS sequence"/>
</dbReference>
<gene>
    <name evidence="7" type="ORF">TL16_g08346</name>
</gene>
<reference evidence="8" key="1">
    <citation type="journal article" date="2023" name="Commun. Biol.">
        <title>Genome analysis of Parmales, the sister group of diatoms, reveals the evolutionary specialization of diatoms from phago-mixotrophs to photoautotrophs.</title>
        <authorList>
            <person name="Ban H."/>
            <person name="Sato S."/>
            <person name="Yoshikawa S."/>
            <person name="Yamada K."/>
            <person name="Nakamura Y."/>
            <person name="Ichinomiya M."/>
            <person name="Sato N."/>
            <person name="Blanc-Mathieu R."/>
            <person name="Endo H."/>
            <person name="Kuwata A."/>
            <person name="Ogata H."/>
        </authorList>
    </citation>
    <scope>NUCLEOTIDE SEQUENCE [LARGE SCALE GENOMIC DNA]</scope>
</reference>
<name>A0A9W7AX73_9STRA</name>
<feature type="compositionally biased region" description="Polar residues" evidence="5">
    <location>
        <begin position="1"/>
        <end position="15"/>
    </location>
</feature>
<dbReference type="InterPro" id="IPR013083">
    <property type="entry name" value="Znf_RING/FYVE/PHD"/>
</dbReference>
<evidence type="ECO:0000256" key="4">
    <source>
        <dbReference type="PROSITE-ProRule" id="PRU00175"/>
    </source>
</evidence>
<keyword evidence="3" id="KW-0862">Zinc</keyword>
<dbReference type="SUPFAM" id="SSF57850">
    <property type="entry name" value="RING/U-box"/>
    <property type="match status" value="1"/>
</dbReference>
<organism evidence="7 8">
    <name type="scientific">Triparma laevis f. inornata</name>
    <dbReference type="NCBI Taxonomy" id="1714386"/>
    <lineage>
        <taxon>Eukaryota</taxon>
        <taxon>Sar</taxon>
        <taxon>Stramenopiles</taxon>
        <taxon>Ochrophyta</taxon>
        <taxon>Bolidophyceae</taxon>
        <taxon>Parmales</taxon>
        <taxon>Triparmaceae</taxon>
        <taxon>Triparma</taxon>
    </lineage>
</organism>
<evidence type="ECO:0000256" key="3">
    <source>
        <dbReference type="ARBA" id="ARBA00022833"/>
    </source>
</evidence>
<keyword evidence="2 4" id="KW-0863">Zinc-finger</keyword>
<feature type="region of interest" description="Disordered" evidence="5">
    <location>
        <begin position="1"/>
        <end position="62"/>
    </location>
</feature>
<evidence type="ECO:0000256" key="5">
    <source>
        <dbReference type="SAM" id="MobiDB-lite"/>
    </source>
</evidence>
<dbReference type="PANTHER" id="PTHR45931:SF3">
    <property type="entry name" value="RING ZINC FINGER-CONTAINING PROTEIN"/>
    <property type="match status" value="1"/>
</dbReference>
<dbReference type="GO" id="GO:0061630">
    <property type="term" value="F:ubiquitin protein ligase activity"/>
    <property type="evidence" value="ECO:0007669"/>
    <property type="project" value="TreeGrafter"/>
</dbReference>
<dbReference type="EMBL" id="BLQM01000274">
    <property type="protein sequence ID" value="GMH79977.1"/>
    <property type="molecule type" value="Genomic_DNA"/>
</dbReference>
<keyword evidence="1" id="KW-0479">Metal-binding</keyword>
<evidence type="ECO:0000256" key="2">
    <source>
        <dbReference type="ARBA" id="ARBA00022771"/>
    </source>
</evidence>
<evidence type="ECO:0000259" key="6">
    <source>
        <dbReference type="PROSITE" id="PS50089"/>
    </source>
</evidence>
<dbReference type="GO" id="GO:0006511">
    <property type="term" value="P:ubiquitin-dependent protein catabolic process"/>
    <property type="evidence" value="ECO:0007669"/>
    <property type="project" value="TreeGrafter"/>
</dbReference>
<proteinExistence type="predicted"/>
<feature type="domain" description="RING-type" evidence="6">
    <location>
        <begin position="192"/>
        <end position="233"/>
    </location>
</feature>
<sequence length="269" mass="30541">MPDTNHLSGASSYPFSQFVDPENEWDDGMDNYGNDTDSEVSGEERASEMYEMTSDNSHNRDGRNYVHRNGNFEGDTDSENEINGLAQAIQNSRTFDYDYDEDEDAVENGDNWNDADVELEYNAYWKMKDRYGNSLSPRKAWPPSRVIWLNNCLMRRGGLSLFSQEKIEVETFESHCNFVNGGGEETPRDPMCIICLEPFSTDQGVITLSCEHVYHLGCLRTWLRRSKNCPTCRGGIDPPAINAWREQQEKKIMAAELKSDLKKSAAAAG</sequence>